<keyword evidence="3" id="KW-0274">FAD</keyword>
<evidence type="ECO:0000313" key="7">
    <source>
        <dbReference type="EMBL" id="KAB8194318.1"/>
    </source>
</evidence>
<dbReference type="InterPro" id="IPR050493">
    <property type="entry name" value="FAD-dep_Monooxygenase_BioMet"/>
</dbReference>
<dbReference type="AlphaFoldDB" id="A0A5C4WI44"/>
<keyword evidence="2" id="KW-0285">Flavoprotein</keyword>
<comment type="cofactor">
    <cofactor evidence="1">
        <name>FAD</name>
        <dbReference type="ChEBI" id="CHEBI:57692"/>
    </cofactor>
</comment>
<dbReference type="Proteomes" id="UP000312512">
    <property type="component" value="Unassembled WGS sequence"/>
</dbReference>
<evidence type="ECO:0000256" key="2">
    <source>
        <dbReference type="ARBA" id="ARBA00022630"/>
    </source>
</evidence>
<evidence type="ECO:0000313" key="8">
    <source>
        <dbReference type="Proteomes" id="UP000312512"/>
    </source>
</evidence>
<dbReference type="GO" id="GO:0004497">
    <property type="term" value="F:monooxygenase activity"/>
    <property type="evidence" value="ECO:0007669"/>
    <property type="project" value="UniProtKB-KW"/>
</dbReference>
<dbReference type="InterPro" id="IPR002938">
    <property type="entry name" value="FAD-bd"/>
</dbReference>
<dbReference type="PANTHER" id="PTHR13789:SF318">
    <property type="entry name" value="GERANYLGERANYL DIPHOSPHATE REDUCTASE"/>
    <property type="match status" value="1"/>
</dbReference>
<accession>A0A5C4WI44</accession>
<dbReference type="SUPFAM" id="SSF51905">
    <property type="entry name" value="FAD/NAD(P)-binding domain"/>
    <property type="match status" value="1"/>
</dbReference>
<gene>
    <name evidence="7" type="ORF">FH608_017895</name>
</gene>
<keyword evidence="4" id="KW-0560">Oxidoreductase</keyword>
<evidence type="ECO:0000256" key="3">
    <source>
        <dbReference type="ARBA" id="ARBA00022827"/>
    </source>
</evidence>
<organism evidence="7 8">
    <name type="scientific">Nonomuraea phyllanthi</name>
    <dbReference type="NCBI Taxonomy" id="2219224"/>
    <lineage>
        <taxon>Bacteria</taxon>
        <taxon>Bacillati</taxon>
        <taxon>Actinomycetota</taxon>
        <taxon>Actinomycetes</taxon>
        <taxon>Streptosporangiales</taxon>
        <taxon>Streptosporangiaceae</taxon>
        <taxon>Nonomuraea</taxon>
    </lineage>
</organism>
<keyword evidence="8" id="KW-1185">Reference proteome</keyword>
<dbReference type="InterPro" id="IPR036188">
    <property type="entry name" value="FAD/NAD-bd_sf"/>
</dbReference>
<evidence type="ECO:0000259" key="6">
    <source>
        <dbReference type="Pfam" id="PF01494"/>
    </source>
</evidence>
<name>A0A5C4WI44_9ACTN</name>
<dbReference type="OrthoDB" id="9782160at2"/>
<feature type="domain" description="FAD-binding" evidence="6">
    <location>
        <begin position="8"/>
        <end position="73"/>
    </location>
</feature>
<dbReference type="PANTHER" id="PTHR13789">
    <property type="entry name" value="MONOOXYGENASE"/>
    <property type="match status" value="1"/>
</dbReference>
<comment type="caution">
    <text evidence="7">The sequence shown here is derived from an EMBL/GenBank/DDBJ whole genome shotgun (WGS) entry which is preliminary data.</text>
</comment>
<reference evidence="7 8" key="1">
    <citation type="submission" date="2019-10" db="EMBL/GenBank/DDBJ databases">
        <title>Nonomuraea sp. nov., isolated from Phyllanthus amarus.</title>
        <authorList>
            <person name="Klykleung N."/>
            <person name="Tanasupawat S."/>
        </authorList>
    </citation>
    <scope>NUCLEOTIDE SEQUENCE [LARGE SCALE GENOMIC DNA]</scope>
    <source>
        <strain evidence="7 8">PA1-10</strain>
    </source>
</reference>
<protein>
    <recommendedName>
        <fullName evidence="6">FAD-binding domain-containing protein</fullName>
    </recommendedName>
</protein>
<proteinExistence type="predicted"/>
<dbReference type="Gene3D" id="3.50.50.60">
    <property type="entry name" value="FAD/NAD(P)-binding domain"/>
    <property type="match status" value="1"/>
</dbReference>
<dbReference type="Pfam" id="PF01494">
    <property type="entry name" value="FAD_binding_3"/>
    <property type="match status" value="1"/>
</dbReference>
<dbReference type="GO" id="GO:0071949">
    <property type="term" value="F:FAD binding"/>
    <property type="evidence" value="ECO:0007669"/>
    <property type="project" value="InterPro"/>
</dbReference>
<evidence type="ECO:0000256" key="1">
    <source>
        <dbReference type="ARBA" id="ARBA00001974"/>
    </source>
</evidence>
<evidence type="ECO:0000256" key="4">
    <source>
        <dbReference type="ARBA" id="ARBA00023002"/>
    </source>
</evidence>
<keyword evidence="5" id="KW-0503">Monooxygenase</keyword>
<evidence type="ECO:0000256" key="5">
    <source>
        <dbReference type="ARBA" id="ARBA00023033"/>
    </source>
</evidence>
<sequence>MYDRPPITRWVAGRMVLTGDAAHPMLQYLAQGACQAGEDAHALAGHAERLGERDLALEEYESDRTARTARVVAPAVTR</sequence>
<dbReference type="EMBL" id="VDLX02000006">
    <property type="protein sequence ID" value="KAB8194318.1"/>
    <property type="molecule type" value="Genomic_DNA"/>
</dbReference>